<dbReference type="Gene3D" id="3.30.450.20">
    <property type="entry name" value="PAS domain"/>
    <property type="match status" value="1"/>
</dbReference>
<dbReference type="NCBIfam" id="TIGR00229">
    <property type="entry name" value="sensory_box"/>
    <property type="match status" value="1"/>
</dbReference>
<dbReference type="PROSITE" id="PS50112">
    <property type="entry name" value="PAS"/>
    <property type="match status" value="1"/>
</dbReference>
<dbReference type="SUPFAM" id="SSF52540">
    <property type="entry name" value="P-loop containing nucleoside triphosphate hydrolases"/>
    <property type="match status" value="1"/>
</dbReference>
<dbReference type="PANTHER" id="PTHR45339">
    <property type="entry name" value="HYBRID SIGNAL TRANSDUCTION HISTIDINE KINASE J"/>
    <property type="match status" value="1"/>
</dbReference>
<dbReference type="FunFam" id="3.30.565.10:FF:000010">
    <property type="entry name" value="Sensor histidine kinase RcsC"/>
    <property type="match status" value="1"/>
</dbReference>
<dbReference type="Proteomes" id="UP000002964">
    <property type="component" value="Unassembled WGS sequence"/>
</dbReference>
<sequence length="1631" mass="180104">MAHRSGVDLPDTANIMPHRSTPFPAPLIFPERLHGRDSERGVLLDAFARVARGSGEILLVPGPSGVGKTALVEQLRKPVLASNGFFCAGKFRQYQQGIPYLAMRQALATLAQALTGETSTGKDWSAQLQSAAGDFGHLLTELAPELSPLLGAPPPLPDISPQEARHLFATVLRRFLAPLCQPEHPLVLFIDEWQWADPASLAMLESLEIGTTLRYLLFITAYRDDEVDDDAHPFRVTLRSLKHQQCPITTLAVRPLGLSAQQEFLVDTLKPALDKPAELARVIHRHTQGNPLFMRAFLQFIHNTDALIFDPDRQLWQWSPTDFDAMALEGDVVEFLAHRFRQLAPELRTMLARAACLGNRFTLADLALLTGQSEADCLALLRAEIDTSLLMTEAGGETGWQLSFVHDRVQQAAHGLLDPAALTATRLEIGRTLLRELPPEALSERLFELVELLDAGRELIEDDDEKRRVLELNLTAARKARTATAYRSALRYHRAAAALLGEGAFADGIWRDHHAKAMELLQEWAESEFLEGDRALAERLLRQAAERADSALERAGVLNGLIVQYTLQARYADAIAAGREALAALGVSLPDADPGTDYEGARDAGIARVRATLGELGAELGVDQATDQATGQPADQAIAALADHPPMSDPMQRMVGCLLITMGPPCYRAHQRLWSVIVPMAVNLSLRHGNLPQAGYSHTAFAGLLIWVDDDFATARAFSALAEQLMTQRFHAPSDQSVFRLMIGSSARFWFEPLERSSADYAEAYAIGLRAGNLQYAAYAFGHNMYCRFYQGTNLATLREETEQSLSFSRTRFNQWAIDLLEGGLLIIDMLSNGDADPAAQASAESAWLQQVIAHDNPQVLCIHRILKSFSLLLLGRHEEALAVTEEVEPALYMVGTQGLLPWPMHLYTRFLILSALYPWVDATRQRQWDDELMGLFSRLKHWGTQSPANFAPMTLLAEAEMARLRGNAPQAMRNYVDAMGLAQSAGLMHWEGLIAERAAWFWESQGNDRVAQGCWQQAYDSLARWGATAKLRAMELHYREWISARLPPAAGNPEIEQVRADVVERQIKLLGLQSAQAHETDLRHHAERQAAELAIATKRLREEVAQRKAVEAELRESEARSRLTFDESPVGAGVVTLDLRYQRVNRAMCRFLGYSQAQMRNLSVADITYPDDLPETRALVGKLLTGEIAEMHLDKRYLRSDRSIVWGRLSVSLIQDNQDQPLYFLSLIEDITTAKATEQALRRASEEAQAASRAKSEFLANMSHEIRTPLNGVFGMLQLLEETTLSEEQSEFTCTALSCSRRLEALLSDILDLSRIEAGKLSLTPAPLRLADLREAVMDIFKLAAANKGLMLSFELLPGLPEQIVGDELRLRQVLLNLVGNAIKYSDHGQVSVTLRALRATDTTQARIGFEVRDTGRGIPPEDIERVFQPFFQSSPKPGSVSQGAGLGLSIVQRLLALMDGQIKVESTLGAGTTVGFTLPLRAVDSQSTTPLPVTQDPPAKIQDSCLELLVVDDEPTNLLVARRLLEKSGHNVQCANNGLEALEVLRSKAFDAVLMDVQMPGMDGLETTRAIRDGAAGTKQARVPIVAMTAHAMRGDEERFLAHGMNAYAAKPVDRADLLATLARVTRID</sequence>
<feature type="domain" description="PAC" evidence="10">
    <location>
        <begin position="1192"/>
        <end position="1244"/>
    </location>
</feature>
<dbReference type="InterPro" id="IPR003661">
    <property type="entry name" value="HisK_dim/P_dom"/>
</dbReference>
<dbReference type="SMART" id="SM00091">
    <property type="entry name" value="PAS"/>
    <property type="match status" value="1"/>
</dbReference>
<gene>
    <name evidence="11" type="ORF">Thi970DRAFT_01539</name>
</gene>
<accession>H8Z0V3</accession>
<dbReference type="Gene3D" id="3.30.565.10">
    <property type="entry name" value="Histidine kinase-like ATPase, C-terminal domain"/>
    <property type="match status" value="1"/>
</dbReference>
<dbReference type="PRINTS" id="PR00344">
    <property type="entry name" value="BCTRLSENSOR"/>
</dbReference>
<dbReference type="InterPro" id="IPR005467">
    <property type="entry name" value="His_kinase_dom"/>
</dbReference>
<evidence type="ECO:0000256" key="4">
    <source>
        <dbReference type="ARBA" id="ARBA00023012"/>
    </source>
</evidence>
<evidence type="ECO:0000259" key="9">
    <source>
        <dbReference type="PROSITE" id="PS50112"/>
    </source>
</evidence>
<evidence type="ECO:0000256" key="3">
    <source>
        <dbReference type="ARBA" id="ARBA00022553"/>
    </source>
</evidence>
<dbReference type="InterPro" id="IPR003594">
    <property type="entry name" value="HATPase_dom"/>
</dbReference>
<feature type="domain" description="Response regulatory" evidence="8">
    <location>
        <begin position="1509"/>
        <end position="1628"/>
    </location>
</feature>
<dbReference type="SMART" id="SM00387">
    <property type="entry name" value="HATPase_c"/>
    <property type="match status" value="1"/>
</dbReference>
<dbReference type="GO" id="GO:0000155">
    <property type="term" value="F:phosphorelay sensor kinase activity"/>
    <property type="evidence" value="ECO:0007669"/>
    <property type="project" value="InterPro"/>
</dbReference>
<dbReference type="Gene3D" id="3.40.50.300">
    <property type="entry name" value="P-loop containing nucleotide triphosphate hydrolases"/>
    <property type="match status" value="1"/>
</dbReference>
<dbReference type="SUPFAM" id="SSF47384">
    <property type="entry name" value="Homodimeric domain of signal transducing histidine kinase"/>
    <property type="match status" value="1"/>
</dbReference>
<evidence type="ECO:0000256" key="5">
    <source>
        <dbReference type="PROSITE-ProRule" id="PRU00169"/>
    </source>
</evidence>
<reference evidence="12" key="1">
    <citation type="submission" date="2011-06" db="EMBL/GenBank/DDBJ databases">
        <authorList>
            <consortium name="US DOE Joint Genome Institute (JGI-PGF)"/>
            <person name="Lucas S."/>
            <person name="Han J."/>
            <person name="Lapidus A."/>
            <person name="Cheng J.-F."/>
            <person name="Goodwin L."/>
            <person name="Pitluck S."/>
            <person name="Peters L."/>
            <person name="Land M.L."/>
            <person name="Hauser L."/>
            <person name="Vogl K."/>
            <person name="Liu Z."/>
            <person name="Overmann J."/>
            <person name="Frigaard N.-U."/>
            <person name="Bryant D.A."/>
            <person name="Woyke T.J."/>
        </authorList>
    </citation>
    <scope>NUCLEOTIDE SEQUENCE [LARGE SCALE GENOMIC DNA]</scope>
    <source>
        <strain evidence="12">970</strain>
    </source>
</reference>
<dbReference type="PROSITE" id="PS50110">
    <property type="entry name" value="RESPONSE_REGULATORY"/>
    <property type="match status" value="1"/>
</dbReference>
<dbReference type="PROSITE" id="PS50109">
    <property type="entry name" value="HIS_KIN"/>
    <property type="match status" value="1"/>
</dbReference>
<dbReference type="PANTHER" id="PTHR45339:SF5">
    <property type="entry name" value="HISTIDINE KINASE"/>
    <property type="match status" value="1"/>
</dbReference>
<evidence type="ECO:0000259" key="7">
    <source>
        <dbReference type="PROSITE" id="PS50109"/>
    </source>
</evidence>
<dbReference type="InterPro" id="IPR027417">
    <property type="entry name" value="P-loop_NTPase"/>
</dbReference>
<dbReference type="CDD" id="cd00082">
    <property type="entry name" value="HisKA"/>
    <property type="match status" value="1"/>
</dbReference>
<keyword evidence="3 5" id="KW-0597">Phosphoprotein</keyword>
<dbReference type="InterPro" id="IPR004358">
    <property type="entry name" value="Sig_transdc_His_kin-like_C"/>
</dbReference>
<dbReference type="Pfam" id="PF08448">
    <property type="entry name" value="PAS_4"/>
    <property type="match status" value="1"/>
</dbReference>
<dbReference type="InterPro" id="IPR001789">
    <property type="entry name" value="Sig_transdc_resp-reg_receiver"/>
</dbReference>
<dbReference type="OrthoDB" id="9801841at2"/>
<keyword evidence="12" id="KW-1185">Reference proteome</keyword>
<dbReference type="STRING" id="631362.Thi970DRAFT_01539"/>
<evidence type="ECO:0000256" key="2">
    <source>
        <dbReference type="ARBA" id="ARBA00012438"/>
    </source>
</evidence>
<feature type="coiled-coil region" evidence="6">
    <location>
        <begin position="1235"/>
        <end position="1262"/>
    </location>
</feature>
<dbReference type="PROSITE" id="PS50113">
    <property type="entry name" value="PAC"/>
    <property type="match status" value="1"/>
</dbReference>
<organism evidence="11 12">
    <name type="scientific">Thiorhodovibrio frisius</name>
    <dbReference type="NCBI Taxonomy" id="631362"/>
    <lineage>
        <taxon>Bacteria</taxon>
        <taxon>Pseudomonadati</taxon>
        <taxon>Pseudomonadota</taxon>
        <taxon>Gammaproteobacteria</taxon>
        <taxon>Chromatiales</taxon>
        <taxon>Chromatiaceae</taxon>
        <taxon>Thiorhodovibrio</taxon>
    </lineage>
</organism>
<dbReference type="eggNOG" id="COG5002">
    <property type="taxonomic scope" value="Bacteria"/>
</dbReference>
<dbReference type="Gene3D" id="3.40.50.2300">
    <property type="match status" value="1"/>
</dbReference>
<dbReference type="InterPro" id="IPR036890">
    <property type="entry name" value="HATPase_C_sf"/>
</dbReference>
<evidence type="ECO:0000313" key="12">
    <source>
        <dbReference type="Proteomes" id="UP000002964"/>
    </source>
</evidence>
<dbReference type="eggNOG" id="COG3899">
    <property type="taxonomic scope" value="Bacteria"/>
</dbReference>
<dbReference type="SMART" id="SM00388">
    <property type="entry name" value="HisKA"/>
    <property type="match status" value="1"/>
</dbReference>
<feature type="domain" description="PAS" evidence="9">
    <location>
        <begin position="1118"/>
        <end position="1188"/>
    </location>
</feature>
<feature type="domain" description="Histidine kinase" evidence="7">
    <location>
        <begin position="1262"/>
        <end position="1484"/>
    </location>
</feature>
<evidence type="ECO:0000256" key="6">
    <source>
        <dbReference type="SAM" id="Coils"/>
    </source>
</evidence>
<dbReference type="InterPro" id="IPR000700">
    <property type="entry name" value="PAS-assoc_C"/>
</dbReference>
<name>H8Z0V3_9GAMM</name>
<dbReference type="Pfam" id="PF00072">
    <property type="entry name" value="Response_reg"/>
    <property type="match status" value="1"/>
</dbReference>
<dbReference type="InterPro" id="IPR013656">
    <property type="entry name" value="PAS_4"/>
</dbReference>
<dbReference type="Pfam" id="PF02518">
    <property type="entry name" value="HATPase_c"/>
    <property type="match status" value="1"/>
</dbReference>
<dbReference type="EMBL" id="JH603169">
    <property type="protein sequence ID" value="EIC21335.1"/>
    <property type="molecule type" value="Genomic_DNA"/>
</dbReference>
<evidence type="ECO:0000259" key="8">
    <source>
        <dbReference type="PROSITE" id="PS50110"/>
    </source>
</evidence>
<dbReference type="SMART" id="SM00086">
    <property type="entry name" value="PAC"/>
    <property type="match status" value="1"/>
</dbReference>
<keyword evidence="6" id="KW-0175">Coiled coil</keyword>
<dbReference type="InterPro" id="IPR001610">
    <property type="entry name" value="PAC"/>
</dbReference>
<dbReference type="EC" id="2.7.13.3" evidence="2"/>
<dbReference type="Pfam" id="PF00512">
    <property type="entry name" value="HisKA"/>
    <property type="match status" value="1"/>
</dbReference>
<keyword evidence="4" id="KW-0902">Two-component regulatory system</keyword>
<reference evidence="11 12" key="2">
    <citation type="submission" date="2011-11" db="EMBL/GenBank/DDBJ databases">
        <authorList>
            <consortium name="US DOE Joint Genome Institute"/>
            <person name="Lucas S."/>
            <person name="Han J."/>
            <person name="Lapidus A."/>
            <person name="Cheng J.-F."/>
            <person name="Goodwin L."/>
            <person name="Pitluck S."/>
            <person name="Peters L."/>
            <person name="Ovchinnikova G."/>
            <person name="Zhang X."/>
            <person name="Detter J.C."/>
            <person name="Han C."/>
            <person name="Tapia R."/>
            <person name="Land M."/>
            <person name="Hauser L."/>
            <person name="Kyrpides N."/>
            <person name="Ivanova N."/>
            <person name="Pagani I."/>
            <person name="Vogl K."/>
            <person name="Liu Z."/>
            <person name="Overmann J."/>
            <person name="Frigaard N.-U."/>
            <person name="Bryant D."/>
            <person name="Woyke T."/>
        </authorList>
    </citation>
    <scope>NUCLEOTIDE SEQUENCE [LARGE SCALE GENOMIC DNA]</scope>
    <source>
        <strain evidence="11 12">970</strain>
    </source>
</reference>
<dbReference type="SUPFAM" id="SSF55874">
    <property type="entry name" value="ATPase domain of HSP90 chaperone/DNA topoisomerase II/histidine kinase"/>
    <property type="match status" value="1"/>
</dbReference>
<dbReference type="InterPro" id="IPR011006">
    <property type="entry name" value="CheY-like_superfamily"/>
</dbReference>
<dbReference type="SUPFAM" id="SSF55785">
    <property type="entry name" value="PYP-like sensor domain (PAS domain)"/>
    <property type="match status" value="1"/>
</dbReference>
<dbReference type="CDD" id="cd00130">
    <property type="entry name" value="PAS"/>
    <property type="match status" value="1"/>
</dbReference>
<evidence type="ECO:0000256" key="1">
    <source>
        <dbReference type="ARBA" id="ARBA00000085"/>
    </source>
</evidence>
<comment type="catalytic activity">
    <reaction evidence="1">
        <text>ATP + protein L-histidine = ADP + protein N-phospho-L-histidine.</text>
        <dbReference type="EC" id="2.7.13.3"/>
    </reaction>
</comment>
<dbReference type="InterPro" id="IPR035965">
    <property type="entry name" value="PAS-like_dom_sf"/>
</dbReference>
<protein>
    <recommendedName>
        <fullName evidence="2">histidine kinase</fullName>
        <ecNumber evidence="2">2.7.13.3</ecNumber>
    </recommendedName>
</protein>
<dbReference type="InterPro" id="IPR000014">
    <property type="entry name" value="PAS"/>
</dbReference>
<feature type="coiled-coil region" evidence="6">
    <location>
        <begin position="1084"/>
        <end position="1121"/>
    </location>
</feature>
<evidence type="ECO:0000259" key="10">
    <source>
        <dbReference type="PROSITE" id="PS50113"/>
    </source>
</evidence>
<dbReference type="InterPro" id="IPR041664">
    <property type="entry name" value="AAA_16"/>
</dbReference>
<dbReference type="Gene3D" id="1.10.287.130">
    <property type="match status" value="1"/>
</dbReference>
<dbReference type="Pfam" id="PF13191">
    <property type="entry name" value="AAA_16"/>
    <property type="match status" value="1"/>
</dbReference>
<dbReference type="InterPro" id="IPR036097">
    <property type="entry name" value="HisK_dim/P_sf"/>
</dbReference>
<dbReference type="SUPFAM" id="SSF52172">
    <property type="entry name" value="CheY-like"/>
    <property type="match status" value="1"/>
</dbReference>
<evidence type="ECO:0000313" key="11">
    <source>
        <dbReference type="EMBL" id="EIC21335.1"/>
    </source>
</evidence>
<dbReference type="CDD" id="cd16922">
    <property type="entry name" value="HATPase_EvgS-ArcB-TorS-like"/>
    <property type="match status" value="1"/>
</dbReference>
<feature type="modified residue" description="4-aspartylphosphate" evidence="5">
    <location>
        <position position="1558"/>
    </location>
</feature>
<dbReference type="SMART" id="SM00448">
    <property type="entry name" value="REC"/>
    <property type="match status" value="1"/>
</dbReference>
<dbReference type="HOGENOM" id="CLU_000445_34_2_6"/>
<dbReference type="CDD" id="cd17546">
    <property type="entry name" value="REC_hyHK_CKI1_RcsC-like"/>
    <property type="match status" value="1"/>
</dbReference>
<proteinExistence type="predicted"/>